<protein>
    <submittedName>
        <fullName evidence="2">Uncharacterized protein</fullName>
    </submittedName>
</protein>
<evidence type="ECO:0000256" key="1">
    <source>
        <dbReference type="SAM" id="Phobius"/>
    </source>
</evidence>
<feature type="non-terminal residue" evidence="2">
    <location>
        <position position="1"/>
    </location>
</feature>
<dbReference type="EMBL" id="CAJHNH020008002">
    <property type="protein sequence ID" value="CAG5135192.1"/>
    <property type="molecule type" value="Genomic_DNA"/>
</dbReference>
<dbReference type="AlphaFoldDB" id="A0A8S4A4M4"/>
<keyword evidence="3" id="KW-1185">Reference proteome</keyword>
<feature type="transmembrane region" description="Helical" evidence="1">
    <location>
        <begin position="12"/>
        <end position="33"/>
    </location>
</feature>
<sequence length="181" mass="20210">MTSVRLDYRFFLYVFICFSVSSFLVTGILVYYLSQIADAHSRNAWTLLRDEPDQVAQFWSRDPMVMQGIRARGVHHGTVKAATLTQVNFNDTCVGFVWSGFRVKAVHQYKVVISNMKVPSMAPIQADLGKLELEFVQCHLNLSTPYLVNLTLVGEDAAGTAETATGVMWTSHQLPPPPDLA</sequence>
<keyword evidence="1" id="KW-0812">Transmembrane</keyword>
<evidence type="ECO:0000313" key="2">
    <source>
        <dbReference type="EMBL" id="CAG5135192.1"/>
    </source>
</evidence>
<accession>A0A8S4A4M4</accession>
<gene>
    <name evidence="2" type="ORF">CUNI_LOCUS20750</name>
</gene>
<reference evidence="2" key="1">
    <citation type="submission" date="2021-04" db="EMBL/GenBank/DDBJ databases">
        <authorList>
            <consortium name="Molecular Ecology Group"/>
        </authorList>
    </citation>
    <scope>NUCLEOTIDE SEQUENCE</scope>
</reference>
<keyword evidence="1" id="KW-1133">Transmembrane helix</keyword>
<organism evidence="2 3">
    <name type="scientific">Candidula unifasciata</name>
    <dbReference type="NCBI Taxonomy" id="100452"/>
    <lineage>
        <taxon>Eukaryota</taxon>
        <taxon>Metazoa</taxon>
        <taxon>Spiralia</taxon>
        <taxon>Lophotrochozoa</taxon>
        <taxon>Mollusca</taxon>
        <taxon>Gastropoda</taxon>
        <taxon>Heterobranchia</taxon>
        <taxon>Euthyneura</taxon>
        <taxon>Panpulmonata</taxon>
        <taxon>Eupulmonata</taxon>
        <taxon>Stylommatophora</taxon>
        <taxon>Helicina</taxon>
        <taxon>Helicoidea</taxon>
        <taxon>Geomitridae</taxon>
        <taxon>Candidula</taxon>
    </lineage>
</organism>
<name>A0A8S4A4M4_9EUPU</name>
<dbReference type="Proteomes" id="UP000678393">
    <property type="component" value="Unassembled WGS sequence"/>
</dbReference>
<evidence type="ECO:0000313" key="3">
    <source>
        <dbReference type="Proteomes" id="UP000678393"/>
    </source>
</evidence>
<keyword evidence="1" id="KW-0472">Membrane</keyword>
<proteinExistence type="predicted"/>
<comment type="caution">
    <text evidence="2">The sequence shown here is derived from an EMBL/GenBank/DDBJ whole genome shotgun (WGS) entry which is preliminary data.</text>
</comment>